<evidence type="ECO:0000256" key="6">
    <source>
        <dbReference type="ARBA" id="ARBA00023014"/>
    </source>
</evidence>
<dbReference type="PATRIC" id="fig|1405.8.peg.127"/>
<evidence type="ECO:0000256" key="3">
    <source>
        <dbReference type="ARBA" id="ARBA00022801"/>
    </source>
</evidence>
<comment type="function">
    <text evidence="9">CRISPR (clustered regularly interspaced short palindromic repeat) is an adaptive immune system that provides protection against mobile genetic elements (viruses, transposable elements and conjugative plasmids). CRISPR clusters contain sequences complementary to antecedent mobile elements and target invading nucleic acids. CRISPR clusters are transcribed and processed into CRISPR RNA (crRNA).</text>
</comment>
<comment type="cofactor">
    <cofactor evidence="9">
        <name>Mg(2+)</name>
        <dbReference type="ChEBI" id="CHEBI:18420"/>
    </cofactor>
    <cofactor evidence="9">
        <name>Mn(2+)</name>
        <dbReference type="ChEBI" id="CHEBI:29035"/>
    </cofactor>
    <text evidence="9">Mg(2+) or Mn(2+) required for ssDNA cleavage activity.</text>
</comment>
<dbReference type="EMBL" id="JMQC01000007">
    <property type="protein sequence ID" value="KFN04693.1"/>
    <property type="molecule type" value="Genomic_DNA"/>
</dbReference>
<dbReference type="RefSeq" id="WP_042978714.1">
    <property type="nucleotide sequence ID" value="NZ_JMQC01000007.1"/>
</dbReference>
<sequence length="165" mass="19782">MKGTYIHYYFVCHRKLWLFVHQIQLEKESTRVIEGKILHDFAYQRMEHRELDIENSGKIDGIQDDYVREIKLTSKMKEADQWQLLYYLSELKKRGVTKKGLLSYTKEKRTEEIVLTEGEEQELENIQKRIHAIILKEFPPKIDKKTYCPSCAYYDFCFSGEADRC</sequence>
<keyword evidence="4 9" id="KW-0269">Exonuclease</keyword>
<proteinExistence type="inferred from homology"/>
<dbReference type="PANTHER" id="PTHR37168:SF1">
    <property type="entry name" value="CRISPR-ASSOCIATED EXONUCLEASE CAS4"/>
    <property type="match status" value="1"/>
</dbReference>
<dbReference type="PANTHER" id="PTHR37168">
    <property type="entry name" value="CRISPR-ASSOCIATED EXONUCLEASE CAS4"/>
    <property type="match status" value="1"/>
</dbReference>
<dbReference type="Gene3D" id="3.90.320.10">
    <property type="match status" value="1"/>
</dbReference>
<evidence type="ECO:0000313" key="14">
    <source>
        <dbReference type="Proteomes" id="UP000264294"/>
    </source>
</evidence>
<feature type="domain" description="DUF83" evidence="10">
    <location>
        <begin position="3"/>
        <end position="158"/>
    </location>
</feature>
<comment type="similarity">
    <text evidence="9">Belongs to the CRISPR-associated exonuclease Cas4 family.</text>
</comment>
<dbReference type="GO" id="GO:0046872">
    <property type="term" value="F:metal ion binding"/>
    <property type="evidence" value="ECO:0007669"/>
    <property type="project" value="UniProtKB-KW"/>
</dbReference>
<comment type="cofactor">
    <cofactor evidence="9">
        <name>iron-sulfur cluster</name>
        <dbReference type="ChEBI" id="CHEBI:30408"/>
    </cofactor>
</comment>
<dbReference type="EC" id="3.1.12.1" evidence="9"/>
<keyword evidence="7 9" id="KW-0051">Antiviral defense</keyword>
<accession>A0A090Z2V4</accession>
<dbReference type="NCBIfam" id="TIGR00372">
    <property type="entry name" value="cas4"/>
    <property type="match status" value="1"/>
</dbReference>
<protein>
    <recommendedName>
        <fullName evidence="9">CRISPR-associated exonuclease Cas4</fullName>
        <ecNumber evidence="9">3.1.12.1</ecNumber>
    </recommendedName>
</protein>
<evidence type="ECO:0000256" key="2">
    <source>
        <dbReference type="ARBA" id="ARBA00022723"/>
    </source>
</evidence>
<dbReference type="InterPro" id="IPR011604">
    <property type="entry name" value="PDDEXK-like_dom_sf"/>
</dbReference>
<dbReference type="Proteomes" id="UP000264294">
    <property type="component" value="Unassembled WGS sequence"/>
</dbReference>
<dbReference type="Pfam" id="PF01930">
    <property type="entry name" value="Cas_Cas4"/>
    <property type="match status" value="1"/>
</dbReference>
<reference evidence="11 13" key="1">
    <citation type="submission" date="2014-04" db="EMBL/GenBank/DDBJ databases">
        <authorList>
            <person name="Bishop-Lilly K.A."/>
            <person name="Broomall S.M."/>
            <person name="Chain P.S."/>
            <person name="Chertkov O."/>
            <person name="Coyne S.R."/>
            <person name="Daligault H.E."/>
            <person name="Davenport K.W."/>
            <person name="Erkkila T."/>
            <person name="Frey K.G."/>
            <person name="Gibbons H.S."/>
            <person name="Gu W."/>
            <person name="Jaissle J."/>
            <person name="Johnson S.L."/>
            <person name="Koroleva G.I."/>
            <person name="Ladner J.T."/>
            <person name="Lo C.-C."/>
            <person name="Minogue T.D."/>
            <person name="Munk C."/>
            <person name="Palacios G.F."/>
            <person name="Redden C.L."/>
            <person name="Rosenzweig C.N."/>
            <person name="Scholz M.B."/>
            <person name="Teshima H."/>
            <person name="Xu Y."/>
        </authorList>
    </citation>
    <scope>NUCLEOTIDE SEQUENCE [LARGE SCALE GENOMIC DNA]</scope>
    <source>
        <strain evidence="11 13">BHP</strain>
    </source>
</reference>
<name>A0A090Z2V4_9BACI</name>
<gene>
    <name evidence="11" type="primary">cas4</name>
    <name evidence="12" type="ORF">D0U04_25860</name>
    <name evidence="11" type="ORF">DJ93_5956</name>
</gene>
<evidence type="ECO:0000256" key="1">
    <source>
        <dbReference type="ARBA" id="ARBA00022722"/>
    </source>
</evidence>
<keyword evidence="14" id="KW-1185">Reference proteome</keyword>
<evidence type="ECO:0000256" key="7">
    <source>
        <dbReference type="ARBA" id="ARBA00023118"/>
    </source>
</evidence>
<dbReference type="Proteomes" id="UP000029389">
    <property type="component" value="Unassembled WGS sequence"/>
</dbReference>
<comment type="caution">
    <text evidence="11">The sequence shown here is derived from an EMBL/GenBank/DDBJ whole genome shotgun (WGS) entry which is preliminary data.</text>
</comment>
<evidence type="ECO:0000259" key="10">
    <source>
        <dbReference type="Pfam" id="PF01930"/>
    </source>
</evidence>
<keyword evidence="8 9" id="KW-0464">Manganese</keyword>
<dbReference type="GO" id="GO:0051607">
    <property type="term" value="P:defense response to virus"/>
    <property type="evidence" value="ECO:0007669"/>
    <property type="project" value="UniProtKB-KW"/>
</dbReference>
<organism evidence="11 13">
    <name type="scientific">Bacillus clarus</name>
    <dbReference type="NCBI Taxonomy" id="2338372"/>
    <lineage>
        <taxon>Bacteria</taxon>
        <taxon>Bacillati</taxon>
        <taxon>Bacillota</taxon>
        <taxon>Bacilli</taxon>
        <taxon>Bacillales</taxon>
        <taxon>Bacillaceae</taxon>
        <taxon>Bacillus</taxon>
        <taxon>Bacillus cereus group</taxon>
    </lineage>
</organism>
<dbReference type="InterPro" id="IPR022765">
    <property type="entry name" value="Dna2/Cas4_DUF83"/>
</dbReference>
<dbReference type="EMBL" id="QVOD01000052">
    <property type="protein sequence ID" value="RFT63200.1"/>
    <property type="molecule type" value="Genomic_DNA"/>
</dbReference>
<keyword evidence="2 9" id="KW-0479">Metal-binding</keyword>
<evidence type="ECO:0000256" key="4">
    <source>
        <dbReference type="ARBA" id="ARBA00022839"/>
    </source>
</evidence>
<evidence type="ECO:0000313" key="11">
    <source>
        <dbReference type="EMBL" id="KFN04693.1"/>
    </source>
</evidence>
<keyword evidence="1 9" id="KW-0540">Nuclease</keyword>
<keyword evidence="5 9" id="KW-0408">Iron</keyword>
<evidence type="ECO:0000313" key="13">
    <source>
        <dbReference type="Proteomes" id="UP000029389"/>
    </source>
</evidence>
<keyword evidence="3 9" id="KW-0378">Hydrolase</keyword>
<dbReference type="AlphaFoldDB" id="A0A090Z2V4"/>
<dbReference type="GO" id="GO:0004527">
    <property type="term" value="F:exonuclease activity"/>
    <property type="evidence" value="ECO:0007669"/>
    <property type="project" value="UniProtKB-KW"/>
</dbReference>
<dbReference type="InterPro" id="IPR013343">
    <property type="entry name" value="CRISPR-assoc_prot_Cas4"/>
</dbReference>
<reference evidence="12 14" key="2">
    <citation type="submission" date="2018-08" db="EMBL/GenBank/DDBJ databases">
        <title>Bacillus clarus sp. nov. strain PS00077A.</title>
        <authorList>
            <person name="Mendez Acevedo M."/>
            <person name="Carroll L."/>
            <person name="Mukherjee M."/>
            <person name="Wiedmann M."/>
            <person name="Kovac J."/>
        </authorList>
    </citation>
    <scope>NUCLEOTIDE SEQUENCE [LARGE SCALE GENOMIC DNA]</scope>
    <source>
        <strain evidence="12 14">PS00077A</strain>
    </source>
</reference>
<evidence type="ECO:0000313" key="12">
    <source>
        <dbReference type="EMBL" id="RFT63200.1"/>
    </source>
</evidence>
<evidence type="ECO:0000256" key="5">
    <source>
        <dbReference type="ARBA" id="ARBA00023004"/>
    </source>
</evidence>
<evidence type="ECO:0000256" key="9">
    <source>
        <dbReference type="RuleBase" id="RU365022"/>
    </source>
</evidence>
<keyword evidence="6 9" id="KW-0411">Iron-sulfur</keyword>
<dbReference type="GO" id="GO:0051536">
    <property type="term" value="F:iron-sulfur cluster binding"/>
    <property type="evidence" value="ECO:0007669"/>
    <property type="project" value="UniProtKB-KW"/>
</dbReference>
<evidence type="ECO:0000256" key="8">
    <source>
        <dbReference type="ARBA" id="ARBA00023211"/>
    </source>
</evidence>